<feature type="transmembrane region" description="Helical" evidence="1">
    <location>
        <begin position="41"/>
        <end position="65"/>
    </location>
</feature>
<keyword evidence="1" id="KW-0812">Transmembrane</keyword>
<name>A0ABU6JZU1_9RHOO</name>
<protein>
    <submittedName>
        <fullName evidence="3">DUF3302 domain-containing protein</fullName>
    </submittedName>
</protein>
<dbReference type="RefSeq" id="WP_327597700.1">
    <property type="nucleotide sequence ID" value="NZ_JAYXHS010000001.1"/>
</dbReference>
<keyword evidence="4" id="KW-1185">Reference proteome</keyword>
<comment type="caution">
    <text evidence="3">The sequence shown here is derived from an EMBL/GenBank/DDBJ whole genome shotgun (WGS) entry which is preliminary data.</text>
</comment>
<dbReference type="EMBL" id="JAYXHS010000001">
    <property type="protein sequence ID" value="MEC5384731.1"/>
    <property type="molecule type" value="Genomic_DNA"/>
</dbReference>
<evidence type="ECO:0000313" key="3">
    <source>
        <dbReference type="EMBL" id="MEC5384731.1"/>
    </source>
</evidence>
<reference evidence="3 4" key="1">
    <citation type="submission" date="2024-01" db="EMBL/GenBank/DDBJ databases">
        <title>Uliginosibacterium soil sp. nov.</title>
        <authorList>
            <person name="Lv Y."/>
        </authorList>
    </citation>
    <scope>NUCLEOTIDE SEQUENCE [LARGE SCALE GENOMIC DNA]</scope>
    <source>
        <strain evidence="3 4">H3</strain>
    </source>
</reference>
<feature type="chain" id="PRO_5047180864" evidence="2">
    <location>
        <begin position="32"/>
        <end position="186"/>
    </location>
</feature>
<keyword evidence="1" id="KW-0472">Membrane</keyword>
<evidence type="ECO:0000313" key="4">
    <source>
        <dbReference type="Proteomes" id="UP001331561"/>
    </source>
</evidence>
<keyword evidence="1" id="KW-1133">Transmembrane helix</keyword>
<keyword evidence="2" id="KW-0732">Signal</keyword>
<feature type="transmembrane region" description="Helical" evidence="1">
    <location>
        <begin position="86"/>
        <end position="106"/>
    </location>
</feature>
<feature type="signal peptide" evidence="2">
    <location>
        <begin position="1"/>
        <end position="31"/>
    </location>
</feature>
<sequence length="186" mass="20151">MFRPSFTNGRTALARFAAILGLAAVATPASASFLSGDALDAAATGIAWFVVVVVPIVAVVLFWIVHVMPEKIAHKRHHPQKDAIHTLCLLSLVFGGLLWPFAWLWAYTKPVAYRVAYGTEKHDDYYHEMGAKAKAGEIVAEEIAHLKHELDEMAARGVLPAGLKTLRNELAAVRVEPTESGKAGDA</sequence>
<evidence type="ECO:0000256" key="1">
    <source>
        <dbReference type="SAM" id="Phobius"/>
    </source>
</evidence>
<dbReference type="Proteomes" id="UP001331561">
    <property type="component" value="Unassembled WGS sequence"/>
</dbReference>
<accession>A0ABU6JZU1</accession>
<dbReference type="Pfam" id="PF11742">
    <property type="entry name" value="DUF3302"/>
    <property type="match status" value="1"/>
</dbReference>
<evidence type="ECO:0000256" key="2">
    <source>
        <dbReference type="SAM" id="SignalP"/>
    </source>
</evidence>
<dbReference type="InterPro" id="IPR011223">
    <property type="entry name" value="UCP028770"/>
</dbReference>
<gene>
    <name evidence="3" type="ORF">VVD49_03295</name>
</gene>
<proteinExistence type="predicted"/>
<organism evidence="3 4">
    <name type="scientific">Uliginosibacterium silvisoli</name>
    <dbReference type="NCBI Taxonomy" id="3114758"/>
    <lineage>
        <taxon>Bacteria</taxon>
        <taxon>Pseudomonadati</taxon>
        <taxon>Pseudomonadota</taxon>
        <taxon>Betaproteobacteria</taxon>
        <taxon>Rhodocyclales</taxon>
        <taxon>Zoogloeaceae</taxon>
        <taxon>Uliginosibacterium</taxon>
    </lineage>
</organism>